<accession>A0A074ZFC0</accession>
<dbReference type="EMBL" id="KL596760">
    <property type="protein sequence ID" value="KER25981.1"/>
    <property type="molecule type" value="Genomic_DNA"/>
</dbReference>
<protein>
    <submittedName>
        <fullName evidence="2">Uncharacterized protein</fullName>
    </submittedName>
</protein>
<feature type="region of interest" description="Disordered" evidence="1">
    <location>
        <begin position="1"/>
        <end position="58"/>
    </location>
</feature>
<evidence type="ECO:0000313" key="2">
    <source>
        <dbReference type="EMBL" id="KER25981.1"/>
    </source>
</evidence>
<evidence type="ECO:0000256" key="1">
    <source>
        <dbReference type="SAM" id="MobiDB-lite"/>
    </source>
</evidence>
<evidence type="ECO:0000313" key="3">
    <source>
        <dbReference type="Proteomes" id="UP000054324"/>
    </source>
</evidence>
<name>A0A074ZFC0_OPIVI</name>
<dbReference type="GeneID" id="20328261"/>
<feature type="non-terminal residue" evidence="2">
    <location>
        <position position="1"/>
    </location>
</feature>
<dbReference type="AlphaFoldDB" id="A0A074ZFC0"/>
<dbReference type="Proteomes" id="UP000054324">
    <property type="component" value="Unassembled WGS sequence"/>
</dbReference>
<reference evidence="2 3" key="1">
    <citation type="submission" date="2013-11" db="EMBL/GenBank/DDBJ databases">
        <title>Opisthorchis viverrini - life in the bile duct.</title>
        <authorList>
            <person name="Young N.D."/>
            <person name="Nagarajan N."/>
            <person name="Lin S.J."/>
            <person name="Korhonen P.K."/>
            <person name="Jex A.R."/>
            <person name="Hall R.S."/>
            <person name="Safavi-Hemami H."/>
            <person name="Kaewkong W."/>
            <person name="Bertrand D."/>
            <person name="Gao S."/>
            <person name="Seet Q."/>
            <person name="Wongkham S."/>
            <person name="Teh B.T."/>
            <person name="Wongkham C."/>
            <person name="Intapan P.M."/>
            <person name="Maleewong W."/>
            <person name="Yang X."/>
            <person name="Hu M."/>
            <person name="Wang Z."/>
            <person name="Hofmann A."/>
            <person name="Sternberg P.W."/>
            <person name="Tan P."/>
            <person name="Wang J."/>
            <person name="Gasser R.B."/>
        </authorList>
    </citation>
    <scope>NUCLEOTIDE SEQUENCE [LARGE SCALE GENOMIC DNA]</scope>
</reference>
<proteinExistence type="predicted"/>
<organism evidence="2 3">
    <name type="scientific">Opisthorchis viverrini</name>
    <name type="common">Southeast Asian liver fluke</name>
    <dbReference type="NCBI Taxonomy" id="6198"/>
    <lineage>
        <taxon>Eukaryota</taxon>
        <taxon>Metazoa</taxon>
        <taxon>Spiralia</taxon>
        <taxon>Lophotrochozoa</taxon>
        <taxon>Platyhelminthes</taxon>
        <taxon>Trematoda</taxon>
        <taxon>Digenea</taxon>
        <taxon>Opisthorchiida</taxon>
        <taxon>Opisthorchiata</taxon>
        <taxon>Opisthorchiidae</taxon>
        <taxon>Opisthorchis</taxon>
    </lineage>
</organism>
<keyword evidence="3" id="KW-1185">Reference proteome</keyword>
<feature type="compositionally biased region" description="Basic residues" evidence="1">
    <location>
        <begin position="24"/>
        <end position="33"/>
    </location>
</feature>
<dbReference type="KEGG" id="ovi:T265_14095"/>
<feature type="compositionally biased region" description="Basic and acidic residues" evidence="1">
    <location>
        <begin position="41"/>
        <end position="50"/>
    </location>
</feature>
<dbReference type="RefSeq" id="XP_009170281.1">
    <property type="nucleotide sequence ID" value="XM_009172017.1"/>
</dbReference>
<dbReference type="CTD" id="20328261"/>
<feature type="non-terminal residue" evidence="2">
    <location>
        <position position="58"/>
    </location>
</feature>
<sequence length="58" mass="6689">ATRRKHEEWGSTTSPKPRQEKSRGGGRVRHASKNRLQCSTREPHLQDKTRNVLQSLPL</sequence>
<gene>
    <name evidence="2" type="ORF">T265_14095</name>
</gene>